<reference evidence="8" key="1">
    <citation type="submission" date="2020-05" db="EMBL/GenBank/DDBJ databases">
        <authorList>
            <person name="Chiriac C."/>
            <person name="Salcher M."/>
            <person name="Ghai R."/>
            <person name="Kavagutti S V."/>
        </authorList>
    </citation>
    <scope>NUCLEOTIDE SEQUENCE</scope>
</reference>
<dbReference type="GO" id="GO:0005886">
    <property type="term" value="C:plasma membrane"/>
    <property type="evidence" value="ECO:0007669"/>
    <property type="project" value="UniProtKB-SubCell"/>
</dbReference>
<feature type="transmembrane region" description="Helical" evidence="6">
    <location>
        <begin position="181"/>
        <end position="199"/>
    </location>
</feature>
<evidence type="ECO:0000313" key="8">
    <source>
        <dbReference type="EMBL" id="CAB4928755.1"/>
    </source>
</evidence>
<feature type="transmembrane region" description="Helical" evidence="6">
    <location>
        <begin position="116"/>
        <end position="136"/>
    </location>
</feature>
<accession>A0A6J7IDB2</accession>
<organism evidence="8">
    <name type="scientific">freshwater metagenome</name>
    <dbReference type="NCBI Taxonomy" id="449393"/>
    <lineage>
        <taxon>unclassified sequences</taxon>
        <taxon>metagenomes</taxon>
        <taxon>ecological metagenomes</taxon>
    </lineage>
</organism>
<sequence length="237" mass="24783">MSCLPTCLCVDPIYTGYVWRVIGGSEASSNIFLVIEVIGTVTFAISGVMAAARASMDWLGAIVLAVVVAIGGGTIRDLLIGRLPVSWIEEAWPVQVAIGTAVIVILVLRMRPHADLVAWTPMLIADAAGLSAFVILGTDIALDAGLNGFLAILLGTITGVGGGVLRDILTGNKPIVLVGQVYALAGIAGSALFVVLIELGVNPDLSVWLPMAAILGIRMVSIRRDWHLPKVVARPVE</sequence>
<keyword evidence="5 6" id="KW-0472">Membrane</keyword>
<name>A0A6J7IDB2_9ZZZZ</name>
<feature type="transmembrane region" description="Helical" evidence="6">
    <location>
        <begin position="31"/>
        <end position="51"/>
    </location>
</feature>
<keyword evidence="2" id="KW-1003">Cell membrane</keyword>
<dbReference type="AlphaFoldDB" id="A0A6J7IDB2"/>
<keyword evidence="4 6" id="KW-1133">Transmembrane helix</keyword>
<evidence type="ECO:0000256" key="4">
    <source>
        <dbReference type="ARBA" id="ARBA00022989"/>
    </source>
</evidence>
<keyword evidence="3 6" id="KW-0812">Transmembrane</keyword>
<dbReference type="PANTHER" id="PTHR30506">
    <property type="entry name" value="INNER MEMBRANE PROTEIN"/>
    <property type="match status" value="1"/>
</dbReference>
<dbReference type="Pfam" id="PF03458">
    <property type="entry name" value="Gly_transporter"/>
    <property type="match status" value="2"/>
</dbReference>
<feature type="domain" description="Glycine transporter" evidence="7">
    <location>
        <begin position="124"/>
        <end position="196"/>
    </location>
</feature>
<dbReference type="EMBL" id="CAFBNB010000091">
    <property type="protein sequence ID" value="CAB4928755.1"/>
    <property type="molecule type" value="Genomic_DNA"/>
</dbReference>
<feature type="transmembrane region" description="Helical" evidence="6">
    <location>
        <begin position="205"/>
        <end position="221"/>
    </location>
</feature>
<gene>
    <name evidence="8" type="ORF">UFOPK3720_00609</name>
</gene>
<dbReference type="InterPro" id="IPR005115">
    <property type="entry name" value="Gly_transporter"/>
</dbReference>
<protein>
    <submittedName>
        <fullName evidence="8">Unannotated protein</fullName>
    </submittedName>
</protein>
<evidence type="ECO:0000256" key="3">
    <source>
        <dbReference type="ARBA" id="ARBA00022692"/>
    </source>
</evidence>
<feature type="transmembrane region" description="Helical" evidence="6">
    <location>
        <begin position="91"/>
        <end position="109"/>
    </location>
</feature>
<evidence type="ECO:0000256" key="1">
    <source>
        <dbReference type="ARBA" id="ARBA00004651"/>
    </source>
</evidence>
<feature type="transmembrane region" description="Helical" evidence="6">
    <location>
        <begin position="58"/>
        <end position="79"/>
    </location>
</feature>
<dbReference type="PANTHER" id="PTHR30506:SF3">
    <property type="entry name" value="UPF0126 INNER MEMBRANE PROTEIN YADS-RELATED"/>
    <property type="match status" value="1"/>
</dbReference>
<feature type="transmembrane region" description="Helical" evidence="6">
    <location>
        <begin position="148"/>
        <end position="169"/>
    </location>
</feature>
<evidence type="ECO:0000256" key="6">
    <source>
        <dbReference type="SAM" id="Phobius"/>
    </source>
</evidence>
<evidence type="ECO:0000256" key="2">
    <source>
        <dbReference type="ARBA" id="ARBA00022475"/>
    </source>
</evidence>
<evidence type="ECO:0000256" key="5">
    <source>
        <dbReference type="ARBA" id="ARBA00023136"/>
    </source>
</evidence>
<evidence type="ECO:0000259" key="7">
    <source>
        <dbReference type="Pfam" id="PF03458"/>
    </source>
</evidence>
<feature type="domain" description="Glycine transporter" evidence="7">
    <location>
        <begin position="34"/>
        <end position="107"/>
    </location>
</feature>
<comment type="subcellular location">
    <subcellularLocation>
        <location evidence="1">Cell membrane</location>
        <topology evidence="1">Multi-pass membrane protein</topology>
    </subcellularLocation>
</comment>
<proteinExistence type="predicted"/>